<dbReference type="AlphaFoldDB" id="A0A0C2G478"/>
<evidence type="ECO:0000313" key="2">
    <source>
        <dbReference type="EMBL" id="KIH98063.1"/>
    </source>
</evidence>
<organism evidence="2 3">
    <name type="scientific">Streptomonospora alba</name>
    <dbReference type="NCBI Taxonomy" id="183763"/>
    <lineage>
        <taxon>Bacteria</taxon>
        <taxon>Bacillati</taxon>
        <taxon>Actinomycetota</taxon>
        <taxon>Actinomycetes</taxon>
        <taxon>Streptosporangiales</taxon>
        <taxon>Nocardiopsidaceae</taxon>
        <taxon>Streptomonospora</taxon>
    </lineage>
</organism>
<dbReference type="GO" id="GO:0016779">
    <property type="term" value="F:nucleotidyltransferase activity"/>
    <property type="evidence" value="ECO:0007669"/>
    <property type="project" value="InterPro"/>
</dbReference>
<evidence type="ECO:0000259" key="1">
    <source>
        <dbReference type="Pfam" id="PF01909"/>
    </source>
</evidence>
<dbReference type="SUPFAM" id="SSF81301">
    <property type="entry name" value="Nucleotidyltransferase"/>
    <property type="match status" value="1"/>
</dbReference>
<dbReference type="InterPro" id="IPR043519">
    <property type="entry name" value="NT_sf"/>
</dbReference>
<gene>
    <name evidence="2" type="ORF">LP52_15270</name>
</gene>
<feature type="domain" description="Polymerase nucleotidyl transferase" evidence="1">
    <location>
        <begin position="23"/>
        <end position="58"/>
    </location>
</feature>
<sequence length="141" mass="15522">MSVSRQRVKEVADLQDWASNWARRRSDVAGLLLVGSWARAAAREDSDVDLVLLSDDPALYNTDSLSLLGTFVTTRTWGPTTEWRWRTISGLEIELSVATPDWAATSPLDAGTRRVITDGARSLYDPRDLVADLMTACAAPE</sequence>
<dbReference type="RefSeq" id="WP_040274332.1">
    <property type="nucleotide sequence ID" value="NZ_JROO01000029.1"/>
</dbReference>
<proteinExistence type="predicted"/>
<name>A0A0C2G478_9ACTN</name>
<dbReference type="EMBL" id="JROO01000029">
    <property type="protein sequence ID" value="KIH98063.1"/>
    <property type="molecule type" value="Genomic_DNA"/>
</dbReference>
<dbReference type="CDD" id="cd05403">
    <property type="entry name" value="NT_KNTase_like"/>
    <property type="match status" value="1"/>
</dbReference>
<keyword evidence="3" id="KW-1185">Reference proteome</keyword>
<reference evidence="3" key="1">
    <citation type="journal article" date="2015" name="Chem. Biol.">
        <title>Structure, bioactivity, and resistance mechanism of streptomonomicin, an unusual lasso Peptide from an understudied halophilic actinomycete.</title>
        <authorList>
            <person name="Metelev M."/>
            <person name="Tietz J.I."/>
            <person name="Melby J.O."/>
            <person name="Blair P.M."/>
            <person name="Zhu L."/>
            <person name="Livnat I."/>
            <person name="Severinov K."/>
            <person name="Mitchell D.A."/>
        </authorList>
    </citation>
    <scope>NUCLEOTIDE SEQUENCE [LARGE SCALE GENOMIC DNA]</scope>
    <source>
        <strain evidence="3">YIM 90003</strain>
    </source>
</reference>
<dbReference type="InterPro" id="IPR002934">
    <property type="entry name" value="Polymerase_NTP_transf_dom"/>
</dbReference>
<accession>A0A0C2G478</accession>
<comment type="caution">
    <text evidence="2">The sequence shown here is derived from an EMBL/GenBank/DDBJ whole genome shotgun (WGS) entry which is preliminary data.</text>
</comment>
<dbReference type="Pfam" id="PF01909">
    <property type="entry name" value="NTP_transf_2"/>
    <property type="match status" value="1"/>
</dbReference>
<protein>
    <recommendedName>
        <fullName evidence="1">Polymerase nucleotidyl transferase domain-containing protein</fullName>
    </recommendedName>
</protein>
<evidence type="ECO:0000313" key="3">
    <source>
        <dbReference type="Proteomes" id="UP000031675"/>
    </source>
</evidence>
<dbReference type="Gene3D" id="3.30.460.10">
    <property type="entry name" value="Beta Polymerase, domain 2"/>
    <property type="match status" value="1"/>
</dbReference>
<dbReference type="Proteomes" id="UP000031675">
    <property type="component" value="Unassembled WGS sequence"/>
</dbReference>
<dbReference type="OrthoDB" id="4212332at2"/>